<proteinExistence type="predicted"/>
<keyword evidence="1" id="KW-0808">Transferase</keyword>
<dbReference type="AlphaFoldDB" id="A0A7G5BZG5"/>
<protein>
    <submittedName>
        <fullName evidence="4">Carbohydrate kinase family protein</fullName>
    </submittedName>
</protein>
<feature type="domain" description="Carbohydrate kinase PfkB" evidence="3">
    <location>
        <begin position="3"/>
        <end position="276"/>
    </location>
</feature>
<dbReference type="Gene3D" id="3.40.1190.20">
    <property type="match status" value="1"/>
</dbReference>
<gene>
    <name evidence="4" type="ORF">FPL14_14950</name>
</gene>
<dbReference type="RefSeq" id="WP_182303740.1">
    <property type="nucleotide sequence ID" value="NZ_CP041969.1"/>
</dbReference>
<sequence>MLNVLVLGGTTFDSVIRLKKLPEPTSQTIHSAPFHETVGSTGAGKALNLRKLNVPSVLHSIIGNDLHGERIIRFMQQEKVDFVYDIDPKGTERHINLMDEEGNRISIFVTQSSDKPELDLSRLEKLIQGCDVVVLNIIAYTKQLILLCQKHKKPIWTDLHDYDGSNAYHEDFIEVADYIFMSSDNLKDYKSVMRRFIEAGKQLVVCTHGKGGSTALTKDGHWIHTGIIPGYPFRDANGAGDSFFSGFLYGYLQNRTTEDCLRFGTICAGLCITSAELVHDELSERVLQSEYEKHYSKQ</sequence>
<dbReference type="EMBL" id="CP041969">
    <property type="protein sequence ID" value="QMV42349.1"/>
    <property type="molecule type" value="Genomic_DNA"/>
</dbReference>
<dbReference type="Pfam" id="PF00294">
    <property type="entry name" value="PfkB"/>
    <property type="match status" value="1"/>
</dbReference>
<evidence type="ECO:0000256" key="2">
    <source>
        <dbReference type="ARBA" id="ARBA00022777"/>
    </source>
</evidence>
<dbReference type="PROSITE" id="PS00261">
    <property type="entry name" value="GLYCO_HORMONE_BETA_1"/>
    <property type="match status" value="1"/>
</dbReference>
<dbReference type="InterPro" id="IPR018245">
    <property type="entry name" value="Gonadotropin_bsu_CS"/>
</dbReference>
<evidence type="ECO:0000313" key="4">
    <source>
        <dbReference type="EMBL" id="QMV42349.1"/>
    </source>
</evidence>
<dbReference type="PANTHER" id="PTHR10584:SF166">
    <property type="entry name" value="RIBOKINASE"/>
    <property type="match status" value="1"/>
</dbReference>
<evidence type="ECO:0000313" key="5">
    <source>
        <dbReference type="Proteomes" id="UP000515679"/>
    </source>
</evidence>
<dbReference type="PANTHER" id="PTHR10584">
    <property type="entry name" value="SUGAR KINASE"/>
    <property type="match status" value="1"/>
</dbReference>
<keyword evidence="2 4" id="KW-0418">Kinase</keyword>
<evidence type="ECO:0000259" key="3">
    <source>
        <dbReference type="Pfam" id="PF00294"/>
    </source>
</evidence>
<name>A0A7G5BZG5_9BACL</name>
<organism evidence="4 5">
    <name type="scientific">Cohnella cholangitidis</name>
    <dbReference type="NCBI Taxonomy" id="2598458"/>
    <lineage>
        <taxon>Bacteria</taxon>
        <taxon>Bacillati</taxon>
        <taxon>Bacillota</taxon>
        <taxon>Bacilli</taxon>
        <taxon>Bacillales</taxon>
        <taxon>Paenibacillaceae</taxon>
        <taxon>Cohnella</taxon>
    </lineage>
</organism>
<dbReference type="Proteomes" id="UP000515679">
    <property type="component" value="Chromosome"/>
</dbReference>
<dbReference type="SUPFAM" id="SSF53613">
    <property type="entry name" value="Ribokinase-like"/>
    <property type="match status" value="1"/>
</dbReference>
<dbReference type="InterPro" id="IPR029056">
    <property type="entry name" value="Ribokinase-like"/>
</dbReference>
<keyword evidence="5" id="KW-1185">Reference proteome</keyword>
<dbReference type="KEGG" id="cchl:FPL14_14950"/>
<evidence type="ECO:0000256" key="1">
    <source>
        <dbReference type="ARBA" id="ARBA00022679"/>
    </source>
</evidence>
<dbReference type="GO" id="GO:0016301">
    <property type="term" value="F:kinase activity"/>
    <property type="evidence" value="ECO:0007669"/>
    <property type="project" value="UniProtKB-KW"/>
</dbReference>
<accession>A0A7G5BZG5</accession>
<dbReference type="InterPro" id="IPR011611">
    <property type="entry name" value="PfkB_dom"/>
</dbReference>
<reference evidence="4 5" key="1">
    <citation type="submission" date="2019-07" db="EMBL/GenBank/DDBJ databases">
        <authorList>
            <person name="Kim J.K."/>
            <person name="Cheong H.-M."/>
            <person name="Choi Y."/>
            <person name="Hwang K.J."/>
            <person name="Lee S."/>
            <person name="Choi C."/>
        </authorList>
    </citation>
    <scope>NUCLEOTIDE SEQUENCE [LARGE SCALE GENOMIC DNA]</scope>
    <source>
        <strain evidence="4 5">KS 22</strain>
    </source>
</reference>
<dbReference type="GO" id="GO:0005179">
    <property type="term" value="F:hormone activity"/>
    <property type="evidence" value="ECO:0007669"/>
    <property type="project" value="InterPro"/>
</dbReference>
<dbReference type="GO" id="GO:0005576">
    <property type="term" value="C:extracellular region"/>
    <property type="evidence" value="ECO:0007669"/>
    <property type="project" value="InterPro"/>
</dbReference>